<accession>A0A330L9P9</accession>
<evidence type="ECO:0000313" key="1">
    <source>
        <dbReference type="EMBL" id="SPP66441.1"/>
    </source>
</evidence>
<name>A0A330L9P9_9BACT</name>
<organism evidence="1 2">
    <name type="scientific">Nitrospira lenta</name>
    <dbReference type="NCBI Taxonomy" id="1436998"/>
    <lineage>
        <taxon>Bacteria</taxon>
        <taxon>Pseudomonadati</taxon>
        <taxon>Nitrospirota</taxon>
        <taxon>Nitrospiria</taxon>
        <taxon>Nitrospirales</taxon>
        <taxon>Nitrospiraceae</taxon>
        <taxon>Nitrospira</taxon>
    </lineage>
</organism>
<dbReference type="InParanoid" id="A0A330L9P9"/>
<evidence type="ECO:0000313" key="2">
    <source>
        <dbReference type="Proteomes" id="UP000248168"/>
    </source>
</evidence>
<protein>
    <submittedName>
        <fullName evidence="1">Uncharacterized protein</fullName>
    </submittedName>
</protein>
<proteinExistence type="predicted"/>
<gene>
    <name evidence="1" type="ORF">NITLEN_70031</name>
</gene>
<dbReference type="Proteomes" id="UP000248168">
    <property type="component" value="Unassembled WGS sequence"/>
</dbReference>
<sequence>MALLESGTMTPLAGVTAGLTQTDSLFRKMGTVPGTNVCDRGMSEEGCMGRHCESEAG</sequence>
<reference evidence="2" key="1">
    <citation type="submission" date="2018-04" db="EMBL/GenBank/DDBJ databases">
        <authorList>
            <person name="Lucker S."/>
            <person name="Sakoula D."/>
        </authorList>
    </citation>
    <scope>NUCLEOTIDE SEQUENCE [LARGE SCALE GENOMIC DNA]</scope>
</reference>
<dbReference type="EMBL" id="OUNR01000020">
    <property type="protein sequence ID" value="SPP66441.1"/>
    <property type="molecule type" value="Genomic_DNA"/>
</dbReference>
<dbReference type="AlphaFoldDB" id="A0A330L9P9"/>
<keyword evidence="2" id="KW-1185">Reference proteome</keyword>